<organism evidence="2">
    <name type="scientific">Salvia splendens</name>
    <name type="common">Scarlet sage</name>
    <dbReference type="NCBI Taxonomy" id="180675"/>
    <lineage>
        <taxon>Eukaryota</taxon>
        <taxon>Viridiplantae</taxon>
        <taxon>Streptophyta</taxon>
        <taxon>Embryophyta</taxon>
        <taxon>Tracheophyta</taxon>
        <taxon>Spermatophyta</taxon>
        <taxon>Magnoliopsida</taxon>
        <taxon>eudicotyledons</taxon>
        <taxon>Gunneridae</taxon>
        <taxon>Pentapetalae</taxon>
        <taxon>asterids</taxon>
        <taxon>lamiids</taxon>
        <taxon>Lamiales</taxon>
        <taxon>Lamiaceae</taxon>
        <taxon>Nepetoideae</taxon>
        <taxon>Mentheae</taxon>
        <taxon>Salviinae</taxon>
        <taxon>Salvia</taxon>
        <taxon>Salvia subgen. Calosphace</taxon>
        <taxon>core Calosphace</taxon>
    </lineage>
</organism>
<dbReference type="Proteomes" id="UP000298416">
    <property type="component" value="Unassembled WGS sequence"/>
</dbReference>
<dbReference type="AlphaFoldDB" id="A0A8X8ZGC5"/>
<protein>
    <submittedName>
        <fullName evidence="2">Uncharacterized protein</fullName>
    </submittedName>
</protein>
<name>A0A8X8ZGC5_SALSN</name>
<feature type="region of interest" description="Disordered" evidence="1">
    <location>
        <begin position="145"/>
        <end position="173"/>
    </location>
</feature>
<reference evidence="2" key="1">
    <citation type="submission" date="2018-01" db="EMBL/GenBank/DDBJ databases">
        <authorList>
            <person name="Mao J.F."/>
        </authorList>
    </citation>
    <scope>NUCLEOTIDE SEQUENCE</scope>
    <source>
        <strain evidence="2">Huo1</strain>
        <tissue evidence="2">Leaf</tissue>
    </source>
</reference>
<evidence type="ECO:0000313" key="2">
    <source>
        <dbReference type="EMBL" id="KAG6402929.1"/>
    </source>
</evidence>
<dbReference type="InterPro" id="IPR039291">
    <property type="entry name" value="At5g17165-like"/>
</dbReference>
<gene>
    <name evidence="2" type="ORF">SASPL_135143</name>
</gene>
<evidence type="ECO:0000313" key="3">
    <source>
        <dbReference type="Proteomes" id="UP000298416"/>
    </source>
</evidence>
<sequence>MEVRRSHCRYKYSQLVFERHTQYPLPLYKPKLSLQFISLCNHICMAANLQRNRGLANLGKRLARQIRSRDSLAISLLHRRIFSLVGVEFEYDHQFICTMHVYNRSVQASAYEKNPEENVNSTLVPDHVIPPQSDEYWAPHPKTGVFGPATDENPGLGRNPGGEGGTDGGSVLEEKAFFRPLKDLEKPPVQPSSLESHN</sequence>
<comment type="caution">
    <text evidence="2">The sequence shown here is derived from an EMBL/GenBank/DDBJ whole genome shotgun (WGS) entry which is preliminary data.</text>
</comment>
<dbReference type="Pfam" id="PF22272">
    <property type="entry name" value="LEA_3b"/>
    <property type="match status" value="1"/>
</dbReference>
<dbReference type="PANTHER" id="PTHR35122">
    <property type="entry name" value="OSJNBA0093F12.14 PROTEIN"/>
    <property type="match status" value="1"/>
</dbReference>
<dbReference type="PANTHER" id="PTHR35122:SF2">
    <property type="entry name" value="OS04G0598000 PROTEIN"/>
    <property type="match status" value="1"/>
</dbReference>
<reference evidence="2" key="2">
    <citation type="submission" date="2020-08" db="EMBL/GenBank/DDBJ databases">
        <title>Plant Genome Project.</title>
        <authorList>
            <person name="Zhang R.-G."/>
        </authorList>
    </citation>
    <scope>NUCLEOTIDE SEQUENCE</scope>
    <source>
        <strain evidence="2">Huo1</strain>
        <tissue evidence="2">Leaf</tissue>
    </source>
</reference>
<evidence type="ECO:0000256" key="1">
    <source>
        <dbReference type="SAM" id="MobiDB-lite"/>
    </source>
</evidence>
<proteinExistence type="predicted"/>
<accession>A0A8X8ZGC5</accession>
<keyword evidence="3" id="KW-1185">Reference proteome</keyword>
<feature type="region of interest" description="Disordered" evidence="1">
    <location>
        <begin position="179"/>
        <end position="198"/>
    </location>
</feature>
<dbReference type="EMBL" id="PNBA02000013">
    <property type="protein sequence ID" value="KAG6402929.1"/>
    <property type="molecule type" value="Genomic_DNA"/>
</dbReference>
<feature type="compositionally biased region" description="Gly residues" evidence="1">
    <location>
        <begin position="158"/>
        <end position="168"/>
    </location>
</feature>